<dbReference type="InterPro" id="IPR003749">
    <property type="entry name" value="ThiS/MoaD-like"/>
</dbReference>
<dbReference type="RefSeq" id="WP_097058213.1">
    <property type="nucleotide sequence ID" value="NZ_AQPF01000013.1"/>
</dbReference>
<protein>
    <submittedName>
        <fullName evidence="1">Thiamine biosynthesis protein ThiS</fullName>
    </submittedName>
</protein>
<keyword evidence="2" id="KW-1185">Reference proteome</keyword>
<comment type="caution">
    <text evidence="1">The sequence shown here is derived from an EMBL/GenBank/DDBJ whole genome shotgun (WGS) entry which is preliminary data.</text>
</comment>
<dbReference type="PANTHER" id="PTHR34472:SF1">
    <property type="entry name" value="SULFUR CARRIER PROTEIN THIS"/>
    <property type="match status" value="1"/>
</dbReference>
<dbReference type="Pfam" id="PF02597">
    <property type="entry name" value="ThiS"/>
    <property type="match status" value="1"/>
</dbReference>
<accession>A0ABQ6Y8B9</accession>
<dbReference type="InterPro" id="IPR012675">
    <property type="entry name" value="Beta-grasp_dom_sf"/>
</dbReference>
<dbReference type="InterPro" id="IPR016155">
    <property type="entry name" value="Mopterin_synth/thiamin_S_b"/>
</dbReference>
<name>A0ABQ6Y8B9_9GAMM</name>
<evidence type="ECO:0000313" key="2">
    <source>
        <dbReference type="Proteomes" id="UP000771797"/>
    </source>
</evidence>
<proteinExistence type="predicted"/>
<dbReference type="CDD" id="cd00565">
    <property type="entry name" value="Ubl_ThiS"/>
    <property type="match status" value="1"/>
</dbReference>
<evidence type="ECO:0000313" key="1">
    <source>
        <dbReference type="EMBL" id="KAF0805820.1"/>
    </source>
</evidence>
<reference evidence="1 2" key="1">
    <citation type="submission" date="2012-09" db="EMBL/GenBank/DDBJ databases">
        <title>Genome Sequence of alkane-degrading Bacterium Alcanivorax sp. 6-D-6.</title>
        <authorList>
            <person name="Lai Q."/>
            <person name="Shao Z."/>
        </authorList>
    </citation>
    <scope>NUCLEOTIDE SEQUENCE [LARGE SCALE GENOMIC DNA]</scope>
    <source>
        <strain evidence="1 2">6-D-6</strain>
    </source>
</reference>
<dbReference type="InterPro" id="IPR010035">
    <property type="entry name" value="Thi_S"/>
</dbReference>
<dbReference type="Gene3D" id="3.10.20.30">
    <property type="match status" value="1"/>
</dbReference>
<dbReference type="PANTHER" id="PTHR34472">
    <property type="entry name" value="SULFUR CARRIER PROTEIN THIS"/>
    <property type="match status" value="1"/>
</dbReference>
<dbReference type="EMBL" id="AQPF01000013">
    <property type="protein sequence ID" value="KAF0805820.1"/>
    <property type="molecule type" value="Genomic_DNA"/>
</dbReference>
<gene>
    <name evidence="1" type="ORF">A6D6_02081</name>
</gene>
<sequence length="67" mass="7022">MMTTLTVNGEPFSLSGRTVADLVQALNLSGRRLAVEVNRDIVPKSAHADHLLSDGDVVEIVHAIGGG</sequence>
<dbReference type="Proteomes" id="UP000771797">
    <property type="component" value="Unassembled WGS sequence"/>
</dbReference>
<dbReference type="NCBIfam" id="TIGR01683">
    <property type="entry name" value="thiS"/>
    <property type="match status" value="1"/>
</dbReference>
<organism evidence="1 2">
    <name type="scientific">Alcanivorax xiamenensis</name>
    <dbReference type="NCBI Taxonomy" id="1177156"/>
    <lineage>
        <taxon>Bacteria</taxon>
        <taxon>Pseudomonadati</taxon>
        <taxon>Pseudomonadota</taxon>
        <taxon>Gammaproteobacteria</taxon>
        <taxon>Oceanospirillales</taxon>
        <taxon>Alcanivoracaceae</taxon>
        <taxon>Alcanivorax</taxon>
    </lineage>
</organism>
<dbReference type="SUPFAM" id="SSF54285">
    <property type="entry name" value="MoaD/ThiS"/>
    <property type="match status" value="1"/>
</dbReference>